<feature type="binding site" evidence="5">
    <location>
        <position position="272"/>
    </location>
    <ligand>
        <name>S-adenosyl-L-methionine</name>
        <dbReference type="ChEBI" id="CHEBI:59789"/>
    </ligand>
</feature>
<dbReference type="PRINTS" id="PR02008">
    <property type="entry name" value="RCMTFAMILY"/>
</dbReference>
<dbReference type="InterPro" id="IPR049560">
    <property type="entry name" value="MeTrfase_RsmB-F_NOP2_cat"/>
</dbReference>
<comment type="caution">
    <text evidence="7">The sequence shown here is derived from an EMBL/GenBank/DDBJ whole genome shotgun (WGS) entry which is preliminary data.</text>
</comment>
<dbReference type="Pfam" id="PF01189">
    <property type="entry name" value="Methyltr_RsmB-F"/>
    <property type="match status" value="1"/>
</dbReference>
<feature type="binding site" evidence="5">
    <location>
        <position position="317"/>
    </location>
    <ligand>
        <name>S-adenosyl-L-methionine</name>
        <dbReference type="ChEBI" id="CHEBI:59789"/>
    </ligand>
</feature>
<reference evidence="7" key="1">
    <citation type="submission" date="2021-04" db="EMBL/GenBank/DDBJ databases">
        <authorList>
            <person name="Rodrigo-Torres L."/>
            <person name="Arahal R. D."/>
            <person name="Lucena T."/>
        </authorList>
    </citation>
    <scope>NUCLEOTIDE SEQUENCE</scope>
    <source>
        <strain evidence="7">CECT 9275</strain>
    </source>
</reference>
<dbReference type="InterPro" id="IPR029063">
    <property type="entry name" value="SAM-dependent_MTases_sf"/>
</dbReference>
<keyword evidence="4 5" id="KW-0694">RNA-binding</keyword>
<sequence>MKKVKYINAIRLKLHKVLVEAVLTGLQEIFVLNKQADKVVEQLLKSNKKWGARDRAFLAENIYEMCRWWRLINFSAGISEPLDSTDYWTLFATWLTIKPLHFSLENNQDLPQWAEFEGMDLEDILKRYREGLETRSIAESIPDWLDETGASELGDNWDTELMALNKQAPVVLRVNTLKTDIATVSSIFGPDETGLIPGVPHAVVLKKRQNVFSRDSFKMGYFEVQDAGSQLIAPYLDVHPGQTVIDACAGAGGKTLHIASLLENRGKIVAMDLDLRKLHELERRAKRNGVTCIKTDVIHSEKDIRALKETADRLLLDVPCSGLGVLRRNPDSKWKLKPSFLDAIRKTQWQILTGYSAMVKPGGKMVYATCSILPSESEEQVKRFVLERGHQWRLVSEQRTSVARDGFDGFYMALLEKQ</sequence>
<evidence type="ECO:0000313" key="8">
    <source>
        <dbReference type="Proteomes" id="UP000680038"/>
    </source>
</evidence>
<evidence type="ECO:0000313" key="7">
    <source>
        <dbReference type="EMBL" id="CAG4997795.1"/>
    </source>
</evidence>
<dbReference type="GO" id="GO:0001510">
    <property type="term" value="P:RNA methylation"/>
    <property type="evidence" value="ECO:0007669"/>
    <property type="project" value="InterPro"/>
</dbReference>
<keyword evidence="8" id="KW-1185">Reference proteome</keyword>
<evidence type="ECO:0000256" key="4">
    <source>
        <dbReference type="ARBA" id="ARBA00022884"/>
    </source>
</evidence>
<feature type="domain" description="SAM-dependent MTase RsmB/NOP-type" evidence="6">
    <location>
        <begin position="160"/>
        <end position="418"/>
    </location>
</feature>
<dbReference type="PANTHER" id="PTHR22807:SF53">
    <property type="entry name" value="RIBOSOMAL RNA SMALL SUBUNIT METHYLTRANSFERASE B-RELATED"/>
    <property type="match status" value="1"/>
</dbReference>
<evidence type="ECO:0000256" key="5">
    <source>
        <dbReference type="PROSITE-ProRule" id="PRU01023"/>
    </source>
</evidence>
<dbReference type="PROSITE" id="PS51686">
    <property type="entry name" value="SAM_MT_RSMB_NOP"/>
    <property type="match status" value="1"/>
</dbReference>
<comment type="caution">
    <text evidence="5">Lacks conserved residue(s) required for the propagation of feature annotation.</text>
</comment>
<dbReference type="Gene3D" id="3.40.50.150">
    <property type="entry name" value="Vaccinia Virus protein VP39"/>
    <property type="match status" value="1"/>
</dbReference>
<dbReference type="GO" id="GO:0003723">
    <property type="term" value="F:RNA binding"/>
    <property type="evidence" value="ECO:0007669"/>
    <property type="project" value="UniProtKB-UniRule"/>
</dbReference>
<gene>
    <name evidence="7" type="primary">rsmB</name>
    <name evidence="7" type="ORF">DYBT9275_01853</name>
</gene>
<dbReference type="InterPro" id="IPR001678">
    <property type="entry name" value="MeTrfase_RsmB-F_NOP2_dom"/>
</dbReference>
<evidence type="ECO:0000256" key="1">
    <source>
        <dbReference type="ARBA" id="ARBA00022603"/>
    </source>
</evidence>
<keyword evidence="3 5" id="KW-0949">S-adenosyl-L-methionine</keyword>
<dbReference type="InterPro" id="IPR023267">
    <property type="entry name" value="RCMT"/>
</dbReference>
<keyword evidence="2 5" id="KW-0808">Transferase</keyword>
<dbReference type="PANTHER" id="PTHR22807">
    <property type="entry name" value="NOP2 YEAST -RELATED NOL1/NOP2/FMU SUN DOMAIN-CONTAINING"/>
    <property type="match status" value="1"/>
</dbReference>
<evidence type="ECO:0000259" key="6">
    <source>
        <dbReference type="PROSITE" id="PS51686"/>
    </source>
</evidence>
<keyword evidence="1 5" id="KW-0489">Methyltransferase</keyword>
<dbReference type="SUPFAM" id="SSF53335">
    <property type="entry name" value="S-adenosyl-L-methionine-dependent methyltransferases"/>
    <property type="match status" value="1"/>
</dbReference>
<dbReference type="AlphaFoldDB" id="A0A916JCX0"/>
<dbReference type="Pfam" id="PF22458">
    <property type="entry name" value="RsmF-B_ferredox"/>
    <property type="match status" value="1"/>
</dbReference>
<dbReference type="CDD" id="cd02440">
    <property type="entry name" value="AdoMet_MTases"/>
    <property type="match status" value="1"/>
</dbReference>
<evidence type="ECO:0000256" key="2">
    <source>
        <dbReference type="ARBA" id="ARBA00022679"/>
    </source>
</evidence>
<dbReference type="EMBL" id="CAJRAF010000002">
    <property type="protein sequence ID" value="CAG4997795.1"/>
    <property type="molecule type" value="Genomic_DNA"/>
</dbReference>
<organism evidence="7 8">
    <name type="scientific">Dyadobacter helix</name>
    <dbReference type="NCBI Taxonomy" id="2822344"/>
    <lineage>
        <taxon>Bacteria</taxon>
        <taxon>Pseudomonadati</taxon>
        <taxon>Bacteroidota</taxon>
        <taxon>Cytophagia</taxon>
        <taxon>Cytophagales</taxon>
        <taxon>Spirosomataceae</taxon>
        <taxon>Dyadobacter</taxon>
    </lineage>
</organism>
<dbReference type="GO" id="GO:0008173">
    <property type="term" value="F:RNA methyltransferase activity"/>
    <property type="evidence" value="ECO:0007669"/>
    <property type="project" value="InterPro"/>
</dbReference>
<feature type="active site" description="Nucleophile" evidence="5">
    <location>
        <position position="370"/>
    </location>
</feature>
<comment type="similarity">
    <text evidence="5">Belongs to the class I-like SAM-binding methyltransferase superfamily. RsmB/NOP family.</text>
</comment>
<proteinExistence type="inferred from homology"/>
<protein>
    <submittedName>
        <fullName evidence="7">Ribosomal RNA small subunit methyltransferase B</fullName>
        <ecNumber evidence="7">2.1.1.176</ecNumber>
    </submittedName>
</protein>
<evidence type="ECO:0000256" key="3">
    <source>
        <dbReference type="ARBA" id="ARBA00022691"/>
    </source>
</evidence>
<name>A0A916JCX0_9BACT</name>
<dbReference type="EC" id="2.1.1.176" evidence="7"/>
<dbReference type="InterPro" id="IPR054728">
    <property type="entry name" value="RsmB-like_ferredoxin"/>
</dbReference>
<dbReference type="Proteomes" id="UP000680038">
    <property type="component" value="Unassembled WGS sequence"/>
</dbReference>
<accession>A0A916JCX0</accession>